<feature type="domain" description="GST N-terminal" evidence="2">
    <location>
        <begin position="1"/>
        <end position="87"/>
    </location>
</feature>
<dbReference type="InterPro" id="IPR010987">
    <property type="entry name" value="Glutathione-S-Trfase_C-like"/>
</dbReference>
<evidence type="ECO:0000256" key="1">
    <source>
        <dbReference type="RuleBase" id="RU003494"/>
    </source>
</evidence>
<dbReference type="SFLD" id="SFLDG01151">
    <property type="entry name" value="Main.2:_Nu-like"/>
    <property type="match status" value="1"/>
</dbReference>
<dbReference type="PATRIC" id="fig|626887.3.peg.921"/>
<dbReference type="SUPFAM" id="SSF47616">
    <property type="entry name" value="GST C-terminal domain-like"/>
    <property type="match status" value="1"/>
</dbReference>
<keyword evidence="5" id="KW-1185">Reference proteome</keyword>
<dbReference type="EMBL" id="APLQ01000011">
    <property type="protein sequence ID" value="ENO14617.1"/>
    <property type="molecule type" value="Genomic_DNA"/>
</dbReference>
<dbReference type="STRING" id="626887.J057_04681"/>
<dbReference type="SFLD" id="SFLDG00358">
    <property type="entry name" value="Main_(cytGST)"/>
    <property type="match status" value="1"/>
</dbReference>
<dbReference type="SUPFAM" id="SSF52833">
    <property type="entry name" value="Thioredoxin-like"/>
    <property type="match status" value="1"/>
</dbReference>
<evidence type="ECO:0000313" key="5">
    <source>
        <dbReference type="Proteomes" id="UP000013165"/>
    </source>
</evidence>
<dbReference type="PROSITE" id="PS50404">
    <property type="entry name" value="GST_NTER"/>
    <property type="match status" value="1"/>
</dbReference>
<dbReference type="Pfam" id="PF02798">
    <property type="entry name" value="GST_N"/>
    <property type="match status" value="1"/>
</dbReference>
<dbReference type="RefSeq" id="WP_004578914.1">
    <property type="nucleotide sequence ID" value="NZ_AP028878.1"/>
</dbReference>
<dbReference type="Proteomes" id="UP000013165">
    <property type="component" value="Unassembled WGS sequence"/>
</dbReference>
<dbReference type="CDD" id="cd10291">
    <property type="entry name" value="GST_C_YfcG_like"/>
    <property type="match status" value="1"/>
</dbReference>
<reference evidence="4 5" key="1">
    <citation type="journal article" date="2013" name="Genome Announc.">
        <title>Genome Sequence of the Polycyclic Aromatic Hydrocarbon-Degrading Bacterium Strain Marinobacter nanhaiticus D15-8WT.</title>
        <authorList>
            <person name="Cui Z."/>
            <person name="Gao W."/>
            <person name="Li Q."/>
            <person name="Xu G."/>
            <person name="Zheng L."/>
        </authorList>
    </citation>
    <scope>NUCLEOTIDE SEQUENCE [LARGE SCALE GENOMIC DNA]</scope>
    <source>
        <strain evidence="4 5">D15-8W</strain>
    </source>
</reference>
<dbReference type="eggNOG" id="COG0625">
    <property type="taxonomic scope" value="Bacteria"/>
</dbReference>
<accession>N6WUB5</accession>
<feature type="domain" description="GST C-terminal" evidence="3">
    <location>
        <begin position="90"/>
        <end position="212"/>
    </location>
</feature>
<comment type="similarity">
    <text evidence="1">Belongs to the GST superfamily.</text>
</comment>
<dbReference type="PROSITE" id="PS50405">
    <property type="entry name" value="GST_CTER"/>
    <property type="match status" value="1"/>
</dbReference>
<dbReference type="PANTHER" id="PTHR44051:SF19">
    <property type="entry name" value="DISULFIDE-BOND OXIDOREDUCTASE YFCG"/>
    <property type="match status" value="1"/>
</dbReference>
<comment type="caution">
    <text evidence="4">The sequence shown here is derived from an EMBL/GenBank/DDBJ whole genome shotgun (WGS) entry which is preliminary data.</text>
</comment>
<protein>
    <submittedName>
        <fullName evidence="4">Thiol:disulfide oxidoreductase</fullName>
    </submittedName>
</protein>
<dbReference type="PANTHER" id="PTHR44051">
    <property type="entry name" value="GLUTATHIONE S-TRANSFERASE-RELATED"/>
    <property type="match status" value="1"/>
</dbReference>
<dbReference type="Gene3D" id="3.40.30.10">
    <property type="entry name" value="Glutaredoxin"/>
    <property type="match status" value="1"/>
</dbReference>
<dbReference type="FunFam" id="3.40.30.10:FF:000046">
    <property type="entry name" value="GSH-dependent disulfide bond oxidoreductase"/>
    <property type="match status" value="1"/>
</dbReference>
<sequence>MIDLYYWTTPNGHKITIFLEEAGLEYRIKPINISKGDQFDEDYLKISPNNKIPAMVDHDPVGGGEPLALFESGAMLEYLAEKTGQFLSRDLRTRWDTLQWLYWQMGGFGPMLGQNHHFSQYAPEKIEYAINRYQKESERLYGVLDDLLADREFMAGEYSIADMATYPWAKLWERQGQDIATLPNVKRWLDTIEARPAVQRAYAKADEINTNATVSEDSKSVLFGQGRRKTG</sequence>
<dbReference type="InterPro" id="IPR036282">
    <property type="entry name" value="Glutathione-S-Trfase_C_sf"/>
</dbReference>
<dbReference type="OrthoDB" id="9803562at2"/>
<evidence type="ECO:0000313" key="4">
    <source>
        <dbReference type="EMBL" id="ENO14617.1"/>
    </source>
</evidence>
<evidence type="ECO:0000259" key="3">
    <source>
        <dbReference type="PROSITE" id="PS50405"/>
    </source>
</evidence>
<dbReference type="InterPro" id="IPR040079">
    <property type="entry name" value="Glutathione_S-Trfase"/>
</dbReference>
<dbReference type="Gene3D" id="1.20.1050.10">
    <property type="match status" value="1"/>
</dbReference>
<evidence type="ECO:0000259" key="2">
    <source>
        <dbReference type="PROSITE" id="PS50404"/>
    </source>
</evidence>
<dbReference type="SFLD" id="SFLDS00019">
    <property type="entry name" value="Glutathione_Transferase_(cytos"/>
    <property type="match status" value="1"/>
</dbReference>
<dbReference type="Pfam" id="PF00043">
    <property type="entry name" value="GST_C"/>
    <property type="match status" value="1"/>
</dbReference>
<proteinExistence type="inferred from homology"/>
<name>N6WUB5_9GAMM</name>
<organism evidence="4 5">
    <name type="scientific">Marinobacter nanhaiticus D15-8W</name>
    <dbReference type="NCBI Taxonomy" id="626887"/>
    <lineage>
        <taxon>Bacteria</taxon>
        <taxon>Pseudomonadati</taxon>
        <taxon>Pseudomonadota</taxon>
        <taxon>Gammaproteobacteria</taxon>
        <taxon>Pseudomonadales</taxon>
        <taxon>Marinobacteraceae</taxon>
        <taxon>Marinobacter</taxon>
    </lineage>
</organism>
<dbReference type="CDD" id="cd03048">
    <property type="entry name" value="GST_N_Ure2p_like"/>
    <property type="match status" value="1"/>
</dbReference>
<dbReference type="InterPro" id="IPR036249">
    <property type="entry name" value="Thioredoxin-like_sf"/>
</dbReference>
<dbReference type="InterPro" id="IPR004045">
    <property type="entry name" value="Glutathione_S-Trfase_N"/>
</dbReference>
<dbReference type="InterPro" id="IPR004046">
    <property type="entry name" value="GST_C"/>
</dbReference>
<gene>
    <name evidence="4" type="ORF">J057_04681</name>
</gene>
<dbReference type="AlphaFoldDB" id="N6WUB5"/>
<dbReference type="HOGENOM" id="CLU_011226_14_4_6"/>